<dbReference type="GO" id="GO:0005739">
    <property type="term" value="C:mitochondrion"/>
    <property type="evidence" value="ECO:0007669"/>
    <property type="project" value="TreeGrafter"/>
</dbReference>
<dbReference type="GeneID" id="20352527"/>
<dbReference type="eggNOG" id="ENOG502TJMC">
    <property type="taxonomic scope" value="Eukaryota"/>
</dbReference>
<reference evidence="3" key="5">
    <citation type="submission" date="2018-04" db="UniProtKB">
        <authorList>
            <consortium name="EnsemblFungi"/>
        </authorList>
    </citation>
    <scope>IDENTIFICATION</scope>
    <source>
        <strain evidence="3">R3-111a-1</strain>
    </source>
</reference>
<dbReference type="EMBL" id="GL385401">
    <property type="protein sequence ID" value="EJT71048.1"/>
    <property type="molecule type" value="Genomic_DNA"/>
</dbReference>
<keyword evidence="4" id="KW-1185">Reference proteome</keyword>
<reference evidence="4" key="1">
    <citation type="submission" date="2010-07" db="EMBL/GenBank/DDBJ databases">
        <title>The genome sequence of Gaeumannomyces graminis var. tritici strain R3-111a-1.</title>
        <authorList>
            <consortium name="The Broad Institute Genome Sequencing Platform"/>
            <person name="Ma L.-J."/>
            <person name="Dead R."/>
            <person name="Young S."/>
            <person name="Zeng Q."/>
            <person name="Koehrsen M."/>
            <person name="Alvarado L."/>
            <person name="Berlin A."/>
            <person name="Chapman S.B."/>
            <person name="Chen Z."/>
            <person name="Freedman E."/>
            <person name="Gellesch M."/>
            <person name="Goldberg J."/>
            <person name="Griggs A."/>
            <person name="Gujja S."/>
            <person name="Heilman E.R."/>
            <person name="Heiman D."/>
            <person name="Hepburn T."/>
            <person name="Howarth C."/>
            <person name="Jen D."/>
            <person name="Larson L."/>
            <person name="Mehta T."/>
            <person name="Neiman D."/>
            <person name="Pearson M."/>
            <person name="Roberts A."/>
            <person name="Saif S."/>
            <person name="Shea T."/>
            <person name="Shenoy N."/>
            <person name="Sisk P."/>
            <person name="Stolte C."/>
            <person name="Sykes S."/>
            <person name="Walk T."/>
            <person name="White J."/>
            <person name="Yandava C."/>
            <person name="Haas B."/>
            <person name="Nusbaum C."/>
            <person name="Birren B."/>
        </authorList>
    </citation>
    <scope>NUCLEOTIDE SEQUENCE [LARGE SCALE GENOMIC DNA]</scope>
    <source>
        <strain evidence="4">R3-111a-1</strain>
    </source>
</reference>
<dbReference type="RefSeq" id="XP_009228226.1">
    <property type="nucleotide sequence ID" value="XM_009229962.1"/>
</dbReference>
<organism evidence="2">
    <name type="scientific">Gaeumannomyces tritici (strain R3-111a-1)</name>
    <name type="common">Wheat and barley take-all root rot fungus</name>
    <name type="synonym">Gaeumannomyces graminis var. tritici</name>
    <dbReference type="NCBI Taxonomy" id="644352"/>
    <lineage>
        <taxon>Eukaryota</taxon>
        <taxon>Fungi</taxon>
        <taxon>Dikarya</taxon>
        <taxon>Ascomycota</taxon>
        <taxon>Pezizomycotina</taxon>
        <taxon>Sordariomycetes</taxon>
        <taxon>Sordariomycetidae</taxon>
        <taxon>Magnaporthales</taxon>
        <taxon>Magnaporthaceae</taxon>
        <taxon>Gaeumannomyces</taxon>
    </lineage>
</organism>
<dbReference type="InterPro" id="IPR002575">
    <property type="entry name" value="Aminoglycoside_PTrfase"/>
</dbReference>
<proteinExistence type="predicted"/>
<reference evidence="2" key="3">
    <citation type="submission" date="2010-09" db="EMBL/GenBank/DDBJ databases">
        <title>Annotation of Gaeumannomyces graminis var. tritici R3-111a-1.</title>
        <authorList>
            <consortium name="The Broad Institute Genome Sequencing Platform"/>
            <person name="Ma L.-J."/>
            <person name="Dead R."/>
            <person name="Young S.K."/>
            <person name="Zeng Q."/>
            <person name="Gargeya S."/>
            <person name="Fitzgerald M."/>
            <person name="Haas B."/>
            <person name="Abouelleil A."/>
            <person name="Alvarado L."/>
            <person name="Arachchi H.M."/>
            <person name="Berlin A."/>
            <person name="Brown A."/>
            <person name="Chapman S.B."/>
            <person name="Chen Z."/>
            <person name="Dunbar C."/>
            <person name="Freedman E."/>
            <person name="Gearin G."/>
            <person name="Gellesch M."/>
            <person name="Goldberg J."/>
            <person name="Griggs A."/>
            <person name="Gujja S."/>
            <person name="Heiman D."/>
            <person name="Howarth C."/>
            <person name="Larson L."/>
            <person name="Lui A."/>
            <person name="MacDonald P.J.P."/>
            <person name="Mehta T."/>
            <person name="Montmayeur A."/>
            <person name="Murphy C."/>
            <person name="Neiman D."/>
            <person name="Pearson M."/>
            <person name="Priest M."/>
            <person name="Roberts A."/>
            <person name="Saif S."/>
            <person name="Shea T."/>
            <person name="Shenoy N."/>
            <person name="Sisk P."/>
            <person name="Stolte C."/>
            <person name="Sykes S."/>
            <person name="Yandava C."/>
            <person name="Wortman J."/>
            <person name="Nusbaum C."/>
            <person name="Birren B."/>
        </authorList>
    </citation>
    <scope>NUCLEOTIDE SEQUENCE</scope>
    <source>
        <strain evidence="2">R3-111a-1</strain>
    </source>
</reference>
<dbReference type="PANTHER" id="PTHR36091:SF2">
    <property type="entry name" value="AMINOGLYCOSIDE PHOSPHOTRANSFERASE DOMAIN-CONTAINING PROTEIN"/>
    <property type="match status" value="1"/>
</dbReference>
<dbReference type="Proteomes" id="UP000006039">
    <property type="component" value="Unassembled WGS sequence"/>
</dbReference>
<accession>J3PEZ0</accession>
<dbReference type="OrthoDB" id="2831558at2759"/>
<name>J3PEZ0_GAET3</name>
<dbReference type="SUPFAM" id="SSF56112">
    <property type="entry name" value="Protein kinase-like (PK-like)"/>
    <property type="match status" value="1"/>
</dbReference>
<gene>
    <name evidence="3" type="primary">20352527</name>
    <name evidence="2" type="ORF">GGTG_12069</name>
</gene>
<dbReference type="PANTHER" id="PTHR36091">
    <property type="entry name" value="ALTERED INHERITANCE OF MITOCHONDRIA PROTEIN 9, MITOCHONDRIAL"/>
    <property type="match status" value="1"/>
</dbReference>
<evidence type="ECO:0000313" key="3">
    <source>
        <dbReference type="EnsemblFungi" id="EJT71048"/>
    </source>
</evidence>
<dbReference type="AlphaFoldDB" id="J3PEZ0"/>
<dbReference type="InterPro" id="IPR051035">
    <property type="entry name" value="Mito_inheritance_9"/>
</dbReference>
<feature type="domain" description="Aminoglycoside phosphotransferase" evidence="1">
    <location>
        <begin position="339"/>
        <end position="395"/>
    </location>
</feature>
<dbReference type="Gene3D" id="3.90.1200.10">
    <property type="match status" value="1"/>
</dbReference>
<reference evidence="2" key="2">
    <citation type="submission" date="2010-07" db="EMBL/GenBank/DDBJ databases">
        <authorList>
            <consortium name="The Broad Institute Genome Sequencing Platform"/>
            <consortium name="Broad Institute Genome Sequencing Center for Infectious Disease"/>
            <person name="Ma L.-J."/>
            <person name="Dead R."/>
            <person name="Young S."/>
            <person name="Zeng Q."/>
            <person name="Koehrsen M."/>
            <person name="Alvarado L."/>
            <person name="Berlin A."/>
            <person name="Chapman S.B."/>
            <person name="Chen Z."/>
            <person name="Freedman E."/>
            <person name="Gellesch M."/>
            <person name="Goldberg J."/>
            <person name="Griggs A."/>
            <person name="Gujja S."/>
            <person name="Heilman E.R."/>
            <person name="Heiman D."/>
            <person name="Hepburn T."/>
            <person name="Howarth C."/>
            <person name="Jen D."/>
            <person name="Larson L."/>
            <person name="Mehta T."/>
            <person name="Neiman D."/>
            <person name="Pearson M."/>
            <person name="Roberts A."/>
            <person name="Saif S."/>
            <person name="Shea T."/>
            <person name="Shenoy N."/>
            <person name="Sisk P."/>
            <person name="Stolte C."/>
            <person name="Sykes S."/>
            <person name="Walk T."/>
            <person name="White J."/>
            <person name="Yandava C."/>
            <person name="Haas B."/>
            <person name="Nusbaum C."/>
            <person name="Birren B."/>
        </authorList>
    </citation>
    <scope>NUCLEOTIDE SEQUENCE</scope>
    <source>
        <strain evidence="2">R3-111a-1</strain>
    </source>
</reference>
<evidence type="ECO:0000313" key="2">
    <source>
        <dbReference type="EMBL" id="EJT71048.1"/>
    </source>
</evidence>
<dbReference type="InterPro" id="IPR011009">
    <property type="entry name" value="Kinase-like_dom_sf"/>
</dbReference>
<dbReference type="HOGENOM" id="CLU_528065_0_0_1"/>
<dbReference type="VEuPathDB" id="FungiDB:GGTG_12069"/>
<reference evidence="3" key="4">
    <citation type="journal article" date="2015" name="G3 (Bethesda)">
        <title>Genome sequences of three phytopathogenic species of the Magnaporthaceae family of fungi.</title>
        <authorList>
            <person name="Okagaki L.H."/>
            <person name="Nunes C.C."/>
            <person name="Sailsbery J."/>
            <person name="Clay B."/>
            <person name="Brown D."/>
            <person name="John T."/>
            <person name="Oh Y."/>
            <person name="Young N."/>
            <person name="Fitzgerald M."/>
            <person name="Haas B.J."/>
            <person name="Zeng Q."/>
            <person name="Young S."/>
            <person name="Adiconis X."/>
            <person name="Fan L."/>
            <person name="Levin J.Z."/>
            <person name="Mitchell T.K."/>
            <person name="Okubara P.A."/>
            <person name="Farman M.L."/>
            <person name="Kohn L.M."/>
            <person name="Birren B."/>
            <person name="Ma L.-J."/>
            <person name="Dean R.A."/>
        </authorList>
    </citation>
    <scope>NUCLEOTIDE SEQUENCE</scope>
    <source>
        <strain evidence="3">R3-111a-1</strain>
    </source>
</reference>
<dbReference type="STRING" id="644352.J3PEZ0"/>
<sequence>MLSTYLPIKLQPSAPRNPREVSAEQQRWMHVNMAGLRASWKKTPTCSDIYDLLRFYLGRNLLPAGFPDIFAVQPFSSGDFNVLFKVTLHHRAGDLRQQPFFAKYPSQFLVRVGLPIAPYYKIESEVATILFAHAHCVPTPRVLFFDSSAKNPLGLDCMFLEIAKGESVMETCKQARIRADGGPWDPRKTSGLTLRAAGQATAAMRPMWGQQFESYGSLYWNWETSEFYVGPMVDFVFAAVGSGLEKSPLLPGPFATPWEFFDAVAKGWGLAMLAQYRFHVDAEPVPMPEGCSDHAKVQAEALASQQGRIWERAGLLDVQFAMLREQVVPAIRAFASAHRRLELAIRAPDTKPRGPSMEEALRPRLWHHDCHRGNIIWDRQRDAITAILDWEMVKILPASLARVRIGCRGARLPKGERVWIPKIMGLPMSSILSPAVLGPDYGRNADERAHHRARMGAWAPKALLPDERAKADSGFPVLLMALERLAKSVGFWTKEERMAVSRAVLDFETETRAMEERAAALEDDGLFARLSRWLCSWW</sequence>
<evidence type="ECO:0000313" key="4">
    <source>
        <dbReference type="Proteomes" id="UP000006039"/>
    </source>
</evidence>
<dbReference type="EnsemblFungi" id="EJT71048">
    <property type="protein sequence ID" value="EJT71048"/>
    <property type="gene ID" value="GGTG_12069"/>
</dbReference>
<dbReference type="Pfam" id="PF01636">
    <property type="entry name" value="APH"/>
    <property type="match status" value="1"/>
</dbReference>
<protein>
    <recommendedName>
        <fullName evidence="1">Aminoglycoside phosphotransferase domain-containing protein</fullName>
    </recommendedName>
</protein>
<evidence type="ECO:0000259" key="1">
    <source>
        <dbReference type="Pfam" id="PF01636"/>
    </source>
</evidence>